<evidence type="ECO:0000313" key="4">
    <source>
        <dbReference type="Proteomes" id="UP001293593"/>
    </source>
</evidence>
<feature type="region of interest" description="Disordered" evidence="1">
    <location>
        <begin position="258"/>
        <end position="296"/>
    </location>
</feature>
<evidence type="ECO:0000313" key="3">
    <source>
        <dbReference type="EMBL" id="KAK4265254.1"/>
    </source>
</evidence>
<evidence type="ECO:0000256" key="1">
    <source>
        <dbReference type="SAM" id="MobiDB-lite"/>
    </source>
</evidence>
<feature type="compositionally biased region" description="Basic and acidic residues" evidence="1">
    <location>
        <begin position="274"/>
        <end position="288"/>
    </location>
</feature>
<organism evidence="3 4">
    <name type="scientific">Acacia crassicarpa</name>
    <name type="common">northern wattle</name>
    <dbReference type="NCBI Taxonomy" id="499986"/>
    <lineage>
        <taxon>Eukaryota</taxon>
        <taxon>Viridiplantae</taxon>
        <taxon>Streptophyta</taxon>
        <taxon>Embryophyta</taxon>
        <taxon>Tracheophyta</taxon>
        <taxon>Spermatophyta</taxon>
        <taxon>Magnoliopsida</taxon>
        <taxon>eudicotyledons</taxon>
        <taxon>Gunneridae</taxon>
        <taxon>Pentapetalae</taxon>
        <taxon>rosids</taxon>
        <taxon>fabids</taxon>
        <taxon>Fabales</taxon>
        <taxon>Fabaceae</taxon>
        <taxon>Caesalpinioideae</taxon>
        <taxon>mimosoid clade</taxon>
        <taxon>Acacieae</taxon>
        <taxon>Acacia</taxon>
    </lineage>
</organism>
<feature type="compositionally biased region" description="Basic and acidic residues" evidence="1">
    <location>
        <begin position="199"/>
        <end position="214"/>
    </location>
</feature>
<protein>
    <recommendedName>
        <fullName evidence="2">BSD domain-containing protein</fullName>
    </recommendedName>
</protein>
<sequence length="296" mass="34073">MSSSSQERVFPGDDASPTTRPLESRPRGLVGVRNDLADIGECFKKAVSGLTEFASEMLQFEYDDDDEEEDKDQEVPGISDEVLRFVEEISERPYFWTDFPVLLDNEDFSMTHTQRRHALAIEELVPEFLTLRLDLCSHMNVETFWLIYFLMLLPRLNQQDSELLLTSKIVELRSMILKNLEHKTTLEDDNPENLRNPSPHREDGNESLTEKDNISPDENQILDDEIISATECLGIDNDTQSCSAKWSEDTDFSHTLSQLKQEEEDDDNKSVISESREARDLTRVESRDGYSGWVKL</sequence>
<dbReference type="AlphaFoldDB" id="A0AAE1MHA6"/>
<feature type="domain" description="BSD" evidence="2">
    <location>
        <begin position="105"/>
        <end position="156"/>
    </location>
</feature>
<evidence type="ECO:0000259" key="2">
    <source>
        <dbReference type="SMART" id="SM00751"/>
    </source>
</evidence>
<accession>A0AAE1MHA6</accession>
<keyword evidence="4" id="KW-1185">Reference proteome</keyword>
<reference evidence="3" key="1">
    <citation type="submission" date="2023-10" db="EMBL/GenBank/DDBJ databases">
        <title>Chromosome-level genome of the transformable northern wattle, Acacia crassicarpa.</title>
        <authorList>
            <person name="Massaro I."/>
            <person name="Sinha N.R."/>
            <person name="Poethig S."/>
            <person name="Leichty A.R."/>
        </authorList>
    </citation>
    <scope>NUCLEOTIDE SEQUENCE</scope>
    <source>
        <strain evidence="3">Acra3RX</strain>
        <tissue evidence="3">Leaf</tissue>
    </source>
</reference>
<gene>
    <name evidence="3" type="ORF">QN277_026331</name>
</gene>
<name>A0AAE1MHA6_9FABA</name>
<dbReference type="Pfam" id="PF03909">
    <property type="entry name" value="BSD"/>
    <property type="match status" value="1"/>
</dbReference>
<dbReference type="PANTHER" id="PTHR31923">
    <property type="entry name" value="BSD DOMAIN-CONTAINING PROTEIN"/>
    <property type="match status" value="1"/>
</dbReference>
<feature type="region of interest" description="Disordered" evidence="1">
    <location>
        <begin position="183"/>
        <end position="217"/>
    </location>
</feature>
<dbReference type="EMBL" id="JAWXYG010000008">
    <property type="protein sequence ID" value="KAK4265254.1"/>
    <property type="molecule type" value="Genomic_DNA"/>
</dbReference>
<feature type="region of interest" description="Disordered" evidence="1">
    <location>
        <begin position="1"/>
        <end position="27"/>
    </location>
</feature>
<dbReference type="Proteomes" id="UP001293593">
    <property type="component" value="Unassembled WGS sequence"/>
</dbReference>
<dbReference type="InterPro" id="IPR035925">
    <property type="entry name" value="BSD_dom_sf"/>
</dbReference>
<dbReference type="InterPro" id="IPR005607">
    <property type="entry name" value="BSD_dom"/>
</dbReference>
<dbReference type="SUPFAM" id="SSF140383">
    <property type="entry name" value="BSD domain-like"/>
    <property type="match status" value="1"/>
</dbReference>
<proteinExistence type="predicted"/>
<dbReference type="PANTHER" id="PTHR31923:SF9">
    <property type="entry name" value="BSD DOMAIN-CONTAINING PROTEIN"/>
    <property type="match status" value="1"/>
</dbReference>
<dbReference type="SMART" id="SM00751">
    <property type="entry name" value="BSD"/>
    <property type="match status" value="1"/>
</dbReference>
<comment type="caution">
    <text evidence="3">The sequence shown here is derived from an EMBL/GenBank/DDBJ whole genome shotgun (WGS) entry which is preliminary data.</text>
</comment>